<accession>A0A0L9T7A6</accession>
<proteinExistence type="predicted"/>
<organism evidence="2 3">
    <name type="scientific">Phaseolus angularis</name>
    <name type="common">Azuki bean</name>
    <name type="synonym">Vigna angularis</name>
    <dbReference type="NCBI Taxonomy" id="3914"/>
    <lineage>
        <taxon>Eukaryota</taxon>
        <taxon>Viridiplantae</taxon>
        <taxon>Streptophyta</taxon>
        <taxon>Embryophyta</taxon>
        <taxon>Tracheophyta</taxon>
        <taxon>Spermatophyta</taxon>
        <taxon>Magnoliopsida</taxon>
        <taxon>eudicotyledons</taxon>
        <taxon>Gunneridae</taxon>
        <taxon>Pentapetalae</taxon>
        <taxon>rosids</taxon>
        <taxon>fabids</taxon>
        <taxon>Fabales</taxon>
        <taxon>Fabaceae</taxon>
        <taxon>Papilionoideae</taxon>
        <taxon>50 kb inversion clade</taxon>
        <taxon>NPAAA clade</taxon>
        <taxon>indigoferoid/millettioid clade</taxon>
        <taxon>Phaseoleae</taxon>
        <taxon>Vigna</taxon>
    </lineage>
</organism>
<dbReference type="EMBL" id="KQ258321">
    <property type="protein sequence ID" value="KOM26475.1"/>
    <property type="molecule type" value="Genomic_DNA"/>
</dbReference>
<sequence length="75" mass="8264">MFPNALCPTIVLQALTVKAMLLFPRHRKVGPKLEGSNGDGPLEFNGAKNSGNNGPRWHKKGGQEGRLAALVKRWW</sequence>
<dbReference type="AlphaFoldDB" id="A0A0L9T7A6"/>
<evidence type="ECO:0000313" key="3">
    <source>
        <dbReference type="Proteomes" id="UP000053144"/>
    </source>
</evidence>
<dbReference type="Gramene" id="KOM26475">
    <property type="protein sequence ID" value="KOM26475"/>
    <property type="gene ID" value="LR48_Vigan272s006300"/>
</dbReference>
<name>A0A0L9T7A6_PHAAN</name>
<protein>
    <submittedName>
        <fullName evidence="2">Uncharacterized protein</fullName>
    </submittedName>
</protein>
<evidence type="ECO:0000256" key="1">
    <source>
        <dbReference type="SAM" id="MobiDB-lite"/>
    </source>
</evidence>
<evidence type="ECO:0000313" key="2">
    <source>
        <dbReference type="EMBL" id="KOM26475.1"/>
    </source>
</evidence>
<dbReference type="Proteomes" id="UP000053144">
    <property type="component" value="Unassembled WGS sequence"/>
</dbReference>
<feature type="region of interest" description="Disordered" evidence="1">
    <location>
        <begin position="30"/>
        <end position="64"/>
    </location>
</feature>
<reference evidence="3" key="1">
    <citation type="journal article" date="2015" name="Proc. Natl. Acad. Sci. U.S.A.">
        <title>Genome sequencing of adzuki bean (Vigna angularis) provides insight into high starch and low fat accumulation and domestication.</title>
        <authorList>
            <person name="Yang K."/>
            <person name="Tian Z."/>
            <person name="Chen C."/>
            <person name="Luo L."/>
            <person name="Zhao B."/>
            <person name="Wang Z."/>
            <person name="Yu L."/>
            <person name="Li Y."/>
            <person name="Sun Y."/>
            <person name="Li W."/>
            <person name="Chen Y."/>
            <person name="Li Y."/>
            <person name="Zhang Y."/>
            <person name="Ai D."/>
            <person name="Zhao J."/>
            <person name="Shang C."/>
            <person name="Ma Y."/>
            <person name="Wu B."/>
            <person name="Wang M."/>
            <person name="Gao L."/>
            <person name="Sun D."/>
            <person name="Zhang P."/>
            <person name="Guo F."/>
            <person name="Wang W."/>
            <person name="Li Y."/>
            <person name="Wang J."/>
            <person name="Varshney R.K."/>
            <person name="Wang J."/>
            <person name="Ling H.Q."/>
            <person name="Wan P."/>
        </authorList>
    </citation>
    <scope>NUCLEOTIDE SEQUENCE</scope>
    <source>
        <strain evidence="3">cv. Jingnong 6</strain>
    </source>
</reference>
<gene>
    <name evidence="2" type="ORF">LR48_Vigan272s006300</name>
</gene>